<accession>A0A1M5NSL5</accession>
<feature type="domain" description="N-acetyltransferase" evidence="1">
    <location>
        <begin position="20"/>
        <end position="160"/>
    </location>
</feature>
<dbReference type="InterPro" id="IPR016181">
    <property type="entry name" value="Acyl_CoA_acyltransferase"/>
</dbReference>
<evidence type="ECO:0000313" key="2">
    <source>
        <dbReference type="EMBL" id="SHG92189.1"/>
    </source>
</evidence>
<dbReference type="Pfam" id="PF13302">
    <property type="entry name" value="Acetyltransf_3"/>
    <property type="match status" value="1"/>
</dbReference>
<reference evidence="2 3" key="1">
    <citation type="submission" date="2016-11" db="EMBL/GenBank/DDBJ databases">
        <authorList>
            <person name="Jaros S."/>
            <person name="Januszkiewicz K."/>
            <person name="Wedrychowicz H."/>
        </authorList>
    </citation>
    <scope>NUCLEOTIDE SEQUENCE [LARGE SCALE GENOMIC DNA]</scope>
    <source>
        <strain evidence="2 3">DSM 6792</strain>
    </source>
</reference>
<dbReference type="Gene3D" id="3.40.630.30">
    <property type="match status" value="1"/>
</dbReference>
<evidence type="ECO:0000259" key="1">
    <source>
        <dbReference type="Pfam" id="PF13302"/>
    </source>
</evidence>
<gene>
    <name evidence="2" type="ORF">SAMN05444388_105103</name>
</gene>
<keyword evidence="2" id="KW-0808">Transferase</keyword>
<dbReference type="RefSeq" id="WP_073409632.1">
    <property type="nucleotide sequence ID" value="NZ_FQWH01000005.1"/>
</dbReference>
<dbReference type="EMBL" id="FQWH01000005">
    <property type="protein sequence ID" value="SHG92189.1"/>
    <property type="molecule type" value="Genomic_DNA"/>
</dbReference>
<organism evidence="2 3">
    <name type="scientific">Flavobacterium johnsoniae</name>
    <name type="common">Cytophaga johnsonae</name>
    <dbReference type="NCBI Taxonomy" id="986"/>
    <lineage>
        <taxon>Bacteria</taxon>
        <taxon>Pseudomonadati</taxon>
        <taxon>Bacteroidota</taxon>
        <taxon>Flavobacteriia</taxon>
        <taxon>Flavobacteriales</taxon>
        <taxon>Flavobacteriaceae</taxon>
        <taxon>Flavobacterium</taxon>
    </lineage>
</organism>
<dbReference type="Proteomes" id="UP000184112">
    <property type="component" value="Unassembled WGS sequence"/>
</dbReference>
<dbReference type="PANTHER" id="PTHR43610">
    <property type="entry name" value="BLL6696 PROTEIN"/>
    <property type="match status" value="1"/>
</dbReference>
<dbReference type="InterPro" id="IPR000182">
    <property type="entry name" value="GNAT_dom"/>
</dbReference>
<dbReference type="GO" id="GO:0016747">
    <property type="term" value="F:acyltransferase activity, transferring groups other than amino-acyl groups"/>
    <property type="evidence" value="ECO:0007669"/>
    <property type="project" value="InterPro"/>
</dbReference>
<name>A0A1M5NSL5_FLAJO</name>
<dbReference type="AlphaFoldDB" id="A0A1M5NSL5"/>
<sequence length="207" mass="24086">MNKASNFSFSDNVILEDDFVLLRPIQESDVENLLEISINEPETWKYSLVGAEGKENLIHYIQLAIKARESQKEFPFIVFDKKSQKYAGSTRFYDINLDFQTLQLGYTWYGSAFRGTGLNKHCKFLLLQFAFETLGMERVEFRADNNNERSIAAMKSIGCKVEGVLRSNMPTRDSNVRRDSIVLSILKNEWFDEVKENLKKKLYRINN</sequence>
<dbReference type="SUPFAM" id="SSF55729">
    <property type="entry name" value="Acyl-CoA N-acyltransferases (Nat)"/>
    <property type="match status" value="1"/>
</dbReference>
<evidence type="ECO:0000313" key="3">
    <source>
        <dbReference type="Proteomes" id="UP000184112"/>
    </source>
</evidence>
<protein>
    <submittedName>
        <fullName evidence="2">Protein N-acetyltransferase, RimJ/RimL family</fullName>
    </submittedName>
</protein>
<proteinExistence type="predicted"/>
<dbReference type="PANTHER" id="PTHR43610:SF1">
    <property type="entry name" value="N-ACETYLTRANSFERASE DOMAIN-CONTAINING PROTEIN"/>
    <property type="match status" value="1"/>
</dbReference>